<dbReference type="Gene3D" id="2.130.10.10">
    <property type="entry name" value="YVTN repeat-like/Quinoprotein amine dehydrogenase"/>
    <property type="match status" value="2"/>
</dbReference>
<dbReference type="EMBL" id="JASXSZ010000002">
    <property type="protein sequence ID" value="MDL9979401.1"/>
    <property type="molecule type" value="Genomic_DNA"/>
</dbReference>
<evidence type="ECO:0000313" key="2">
    <source>
        <dbReference type="EMBL" id="MDL9979401.1"/>
    </source>
</evidence>
<dbReference type="InterPro" id="IPR019405">
    <property type="entry name" value="Lactonase_7-beta_prop"/>
</dbReference>
<keyword evidence="1" id="KW-0732">Signal</keyword>
<evidence type="ECO:0000313" key="3">
    <source>
        <dbReference type="Proteomes" id="UP001235064"/>
    </source>
</evidence>
<evidence type="ECO:0000256" key="1">
    <source>
        <dbReference type="SAM" id="SignalP"/>
    </source>
</evidence>
<organism evidence="2 3">
    <name type="scientific">Microbacterium candidum</name>
    <dbReference type="NCBI Taxonomy" id="3041922"/>
    <lineage>
        <taxon>Bacteria</taxon>
        <taxon>Bacillati</taxon>
        <taxon>Actinomycetota</taxon>
        <taxon>Actinomycetes</taxon>
        <taxon>Micrococcales</taxon>
        <taxon>Microbacteriaceae</taxon>
        <taxon>Microbacterium</taxon>
    </lineage>
</organism>
<gene>
    <name evidence="2" type="ORF">QSV35_08640</name>
</gene>
<feature type="signal peptide" evidence="1">
    <location>
        <begin position="1"/>
        <end position="30"/>
    </location>
</feature>
<dbReference type="Proteomes" id="UP001235064">
    <property type="component" value="Unassembled WGS sequence"/>
</dbReference>
<dbReference type="SUPFAM" id="SSF50956">
    <property type="entry name" value="Thermostable phytase (3-phytase)"/>
    <property type="match status" value="1"/>
</dbReference>
<dbReference type="RefSeq" id="WP_286288272.1">
    <property type="nucleotide sequence ID" value="NZ_JASXSZ010000002.1"/>
</dbReference>
<sequence length="377" mass="37027">MRLSLKASAAGVAALAAVATALLGGGAAQATTGSPAGSDPVGAVFVQTDGLAGNAIVAYDRNADGTLHWADTYPTGGLGLQLAGSAVDHLASQGSLARAGGSLFAVNAGSNTITSFAIRGDRLVRLQTTGSGGDAPVSIATHDRRVFVLNARGGGSIQGYLNVGGLLVKVPAWHRDLGLNPAATPQFVTTPGQIAFTPDGSKLIVTTKANTNAFDVFSTAGFGLSASPVVTTVPGTVPFGIQFDAAGHLVAVEAGPSAIATFTVNADGSLTQLAWAATGQAAACWVVVSGAYAYTSNAGSASLSGYRLGTVGSLTALGNTATDPGTVDAATAGGFLYVQTGATGTVDEFRMGADGSLTKVGSVLVPDAVGGEGIVAS</sequence>
<protein>
    <submittedName>
        <fullName evidence="2">Beta-propeller fold lactonase family protein</fullName>
    </submittedName>
</protein>
<reference evidence="2 3" key="1">
    <citation type="submission" date="2023-06" db="EMBL/GenBank/DDBJ databases">
        <title>Microbacterium sp. nov., isolated from a waste landfill.</title>
        <authorList>
            <person name="Wen W."/>
        </authorList>
    </citation>
    <scope>NUCLEOTIDE SEQUENCE [LARGE SCALE GENOMIC DNA]</scope>
    <source>
        <strain evidence="2 3">ASV49</strain>
    </source>
</reference>
<feature type="chain" id="PRO_5045958828" evidence="1">
    <location>
        <begin position="31"/>
        <end position="377"/>
    </location>
</feature>
<dbReference type="SUPFAM" id="SSF63825">
    <property type="entry name" value="YWTD domain"/>
    <property type="match status" value="1"/>
</dbReference>
<dbReference type="Pfam" id="PF10282">
    <property type="entry name" value="Lactonase"/>
    <property type="match status" value="1"/>
</dbReference>
<dbReference type="InterPro" id="IPR015943">
    <property type="entry name" value="WD40/YVTN_repeat-like_dom_sf"/>
</dbReference>
<keyword evidence="3" id="KW-1185">Reference proteome</keyword>
<comment type="caution">
    <text evidence="2">The sequence shown here is derived from an EMBL/GenBank/DDBJ whole genome shotgun (WGS) entry which is preliminary data.</text>
</comment>
<name>A0ABT7MY72_9MICO</name>
<proteinExistence type="predicted"/>
<accession>A0ABT7MY72</accession>